<dbReference type="EMBL" id="FNFK01000047">
    <property type="protein sequence ID" value="SDK65594.1"/>
    <property type="molecule type" value="Genomic_DNA"/>
</dbReference>
<dbReference type="PANTHER" id="PTHR43792">
    <property type="entry name" value="GNAT FAMILY, PUTATIVE (AFU_ORTHOLOGUE AFUA_3G00765)-RELATED-RELATED"/>
    <property type="match status" value="1"/>
</dbReference>
<evidence type="ECO:0000259" key="1">
    <source>
        <dbReference type="PROSITE" id="PS51186"/>
    </source>
</evidence>
<accession>A0A1G9DP26</accession>
<dbReference type="STRING" id="426701.SAMN04488098_104719"/>
<dbReference type="InterPro" id="IPR051531">
    <property type="entry name" value="N-acetyltransferase"/>
</dbReference>
<dbReference type="OrthoDB" id="9798081at2"/>
<organism evidence="2 3">
    <name type="scientific">Alkalibacterium thalassium</name>
    <dbReference type="NCBI Taxonomy" id="426701"/>
    <lineage>
        <taxon>Bacteria</taxon>
        <taxon>Bacillati</taxon>
        <taxon>Bacillota</taxon>
        <taxon>Bacilli</taxon>
        <taxon>Lactobacillales</taxon>
        <taxon>Carnobacteriaceae</taxon>
        <taxon>Alkalibacterium</taxon>
    </lineage>
</organism>
<dbReference type="SUPFAM" id="SSF55729">
    <property type="entry name" value="Acyl-CoA N-acyltransferases (Nat)"/>
    <property type="match status" value="1"/>
</dbReference>
<dbReference type="InterPro" id="IPR000182">
    <property type="entry name" value="GNAT_dom"/>
</dbReference>
<dbReference type="PROSITE" id="PS51186">
    <property type="entry name" value="GNAT"/>
    <property type="match status" value="1"/>
</dbReference>
<dbReference type="GO" id="GO:0016747">
    <property type="term" value="F:acyltransferase activity, transferring groups other than amino-acyl groups"/>
    <property type="evidence" value="ECO:0007669"/>
    <property type="project" value="InterPro"/>
</dbReference>
<sequence>MIPIKVKLAKNNRIESERLILRPVTLKDAPDMYEYAQDEETTYYVFERHTSLEKTEEAITEYFLEDPFGKFGIELKGTGKMIGTIDLRIKSEDKRAIIGYTLNKAFHGKGYMTEAAQRVLKLGFETLGLDCIAALHDERNAVSGKVMERLGMKKEGTLRHVGKWKQGEWFNDVYYSILRSEYEEQIREQDQ</sequence>
<keyword evidence="3" id="KW-1185">Reference proteome</keyword>
<dbReference type="Pfam" id="PF13302">
    <property type="entry name" value="Acetyltransf_3"/>
    <property type="match status" value="1"/>
</dbReference>
<reference evidence="3" key="1">
    <citation type="submission" date="2016-10" db="EMBL/GenBank/DDBJ databases">
        <authorList>
            <person name="Varghese N."/>
            <person name="Submissions S."/>
        </authorList>
    </citation>
    <scope>NUCLEOTIDE SEQUENCE [LARGE SCALE GENOMIC DNA]</scope>
    <source>
        <strain evidence="3">DSM 19181</strain>
    </source>
</reference>
<feature type="domain" description="N-acetyltransferase" evidence="1">
    <location>
        <begin position="19"/>
        <end position="180"/>
    </location>
</feature>
<dbReference type="RefSeq" id="WP_091268294.1">
    <property type="nucleotide sequence ID" value="NZ_FNFK01000047.1"/>
</dbReference>
<protein>
    <submittedName>
        <fullName evidence="2">Ribosomal-protein-alanine N-acetyltransferase</fullName>
    </submittedName>
</protein>
<dbReference type="AlphaFoldDB" id="A0A1G9DP26"/>
<dbReference type="InterPro" id="IPR016181">
    <property type="entry name" value="Acyl_CoA_acyltransferase"/>
</dbReference>
<gene>
    <name evidence="2" type="ORF">SAMN04488098_104719</name>
</gene>
<evidence type="ECO:0000313" key="3">
    <source>
        <dbReference type="Proteomes" id="UP000199433"/>
    </source>
</evidence>
<keyword evidence="2" id="KW-0808">Transferase</keyword>
<proteinExistence type="predicted"/>
<dbReference type="PANTHER" id="PTHR43792:SF1">
    <property type="entry name" value="N-ACETYLTRANSFERASE DOMAIN-CONTAINING PROTEIN"/>
    <property type="match status" value="1"/>
</dbReference>
<evidence type="ECO:0000313" key="2">
    <source>
        <dbReference type="EMBL" id="SDK65594.1"/>
    </source>
</evidence>
<dbReference type="Gene3D" id="3.40.630.30">
    <property type="match status" value="1"/>
</dbReference>
<dbReference type="Proteomes" id="UP000199433">
    <property type="component" value="Unassembled WGS sequence"/>
</dbReference>
<name>A0A1G9DP26_9LACT</name>